<feature type="compositionally biased region" description="Basic and acidic residues" evidence="1">
    <location>
        <begin position="201"/>
        <end position="215"/>
    </location>
</feature>
<protein>
    <recommendedName>
        <fullName evidence="2">SUZ domain-containing protein</fullName>
    </recommendedName>
</protein>
<feature type="compositionally biased region" description="Basic and acidic residues" evidence="1">
    <location>
        <begin position="116"/>
        <end position="149"/>
    </location>
</feature>
<dbReference type="RefSeq" id="XP_066695480.1">
    <property type="nucleotide sequence ID" value="XM_066848784.1"/>
</dbReference>
<feature type="compositionally biased region" description="Pro residues" evidence="1">
    <location>
        <begin position="71"/>
        <end position="81"/>
    </location>
</feature>
<feature type="region of interest" description="Disordered" evidence="1">
    <location>
        <begin position="1"/>
        <end position="299"/>
    </location>
</feature>
<evidence type="ECO:0000313" key="4">
    <source>
        <dbReference type="Proteomes" id="UP001391051"/>
    </source>
</evidence>
<feature type="compositionally biased region" description="Low complexity" evidence="1">
    <location>
        <begin position="172"/>
        <end position="181"/>
    </location>
</feature>
<reference evidence="3 4" key="1">
    <citation type="submission" date="2023-01" db="EMBL/GenBank/DDBJ databases">
        <title>Analysis of 21 Apiospora genomes using comparative genomics revels a genus with tremendous synthesis potential of carbohydrate active enzymes and secondary metabolites.</title>
        <authorList>
            <person name="Sorensen T."/>
        </authorList>
    </citation>
    <scope>NUCLEOTIDE SEQUENCE [LARGE SCALE GENOMIC DNA]</scope>
    <source>
        <strain evidence="3 4">CBS 24483</strain>
    </source>
</reference>
<feature type="domain" description="SUZ" evidence="2">
    <location>
        <begin position="69"/>
        <end position="154"/>
    </location>
</feature>
<proteinExistence type="predicted"/>
<dbReference type="GeneID" id="92081846"/>
<dbReference type="EMBL" id="JAQQWE010000008">
    <property type="protein sequence ID" value="KAK7943449.1"/>
    <property type="molecule type" value="Genomic_DNA"/>
</dbReference>
<comment type="caution">
    <text evidence="3">The sequence shown here is derived from an EMBL/GenBank/DDBJ whole genome shotgun (WGS) entry which is preliminary data.</text>
</comment>
<sequence length="299" mass="31578">MVKKSSVPDAWEDDWESQADKEAKEPAAPAPPAPLTKKERLAQHAELNRKIWETADTPGNGVPLQFLASTPTPPLAQPFKPPMTVLARKPMIAKRDPVTGLSRLTMADDDDDDDEANKKPQETPEEIRARQQREREEKQKRYDEVRAKIFGETSNSTTSGTGSGAGRGSGRSSGTSTPGNRGYRGGRGGGGGGGGGSGDGGNDRFADRGGERSEYQRPINQSGGGGVASELYDPGYSPKPTSTFDRRNNNTGGGAPLSGRSTPRDDDQVIRAPRGPPTSGSDNGGRGGFGFAKRGAKEG</sequence>
<feature type="compositionally biased region" description="Basic and acidic residues" evidence="1">
    <location>
        <begin position="36"/>
        <end position="53"/>
    </location>
</feature>
<gene>
    <name evidence="3" type="ORF">PG986_012562</name>
</gene>
<dbReference type="InterPro" id="IPR024771">
    <property type="entry name" value="SUZ"/>
</dbReference>
<keyword evidence="4" id="KW-1185">Reference proteome</keyword>
<accession>A0ABR1Q0T5</accession>
<name>A0ABR1Q0T5_9PEZI</name>
<feature type="compositionally biased region" description="Gly residues" evidence="1">
    <location>
        <begin position="161"/>
        <end position="171"/>
    </location>
</feature>
<dbReference type="PROSITE" id="PS51673">
    <property type="entry name" value="SUZ"/>
    <property type="match status" value="1"/>
</dbReference>
<evidence type="ECO:0000313" key="3">
    <source>
        <dbReference type="EMBL" id="KAK7943449.1"/>
    </source>
</evidence>
<dbReference type="Proteomes" id="UP001391051">
    <property type="component" value="Unassembled WGS sequence"/>
</dbReference>
<feature type="compositionally biased region" description="Gly residues" evidence="1">
    <location>
        <begin position="182"/>
        <end position="200"/>
    </location>
</feature>
<evidence type="ECO:0000256" key="1">
    <source>
        <dbReference type="SAM" id="MobiDB-lite"/>
    </source>
</evidence>
<evidence type="ECO:0000259" key="2">
    <source>
        <dbReference type="PROSITE" id="PS51673"/>
    </source>
</evidence>
<organism evidence="3 4">
    <name type="scientific">Apiospora aurea</name>
    <dbReference type="NCBI Taxonomy" id="335848"/>
    <lineage>
        <taxon>Eukaryota</taxon>
        <taxon>Fungi</taxon>
        <taxon>Dikarya</taxon>
        <taxon>Ascomycota</taxon>
        <taxon>Pezizomycotina</taxon>
        <taxon>Sordariomycetes</taxon>
        <taxon>Xylariomycetidae</taxon>
        <taxon>Amphisphaeriales</taxon>
        <taxon>Apiosporaceae</taxon>
        <taxon>Apiospora</taxon>
    </lineage>
</organism>